<feature type="domain" description="Epoxide hydrolase N-terminal" evidence="4">
    <location>
        <begin position="54"/>
        <end position="176"/>
    </location>
</feature>
<reference evidence="5" key="2">
    <citation type="submission" date="2022-10" db="EMBL/GenBank/DDBJ databases">
        <authorList>
            <consortium name="ENA_rothamsted_submissions"/>
            <consortium name="culmorum"/>
            <person name="King R."/>
        </authorList>
    </citation>
    <scope>NUCLEOTIDE SEQUENCE</scope>
</reference>
<accession>A0A9N9SP20</accession>
<keyword evidence="2" id="KW-0058">Aromatic hydrocarbons catabolism</keyword>
<dbReference type="SUPFAM" id="SSF53474">
    <property type="entry name" value="alpha/beta-Hydrolases"/>
    <property type="match status" value="1"/>
</dbReference>
<evidence type="ECO:0000313" key="5">
    <source>
        <dbReference type="EMBL" id="CAG9824997.1"/>
    </source>
</evidence>
<reference evidence="5" key="1">
    <citation type="submission" date="2022-01" db="EMBL/GenBank/DDBJ databases">
        <authorList>
            <person name="King R."/>
        </authorList>
    </citation>
    <scope>NUCLEOTIDE SEQUENCE</scope>
</reference>
<dbReference type="Gene3D" id="3.40.50.1820">
    <property type="entry name" value="alpha/beta hydrolase"/>
    <property type="match status" value="1"/>
</dbReference>
<dbReference type="GO" id="GO:0097176">
    <property type="term" value="P:epoxide metabolic process"/>
    <property type="evidence" value="ECO:0007669"/>
    <property type="project" value="TreeGrafter"/>
</dbReference>
<keyword evidence="3" id="KW-0378">Hydrolase</keyword>
<dbReference type="GO" id="GO:0004301">
    <property type="term" value="F:epoxide hydrolase activity"/>
    <property type="evidence" value="ECO:0007669"/>
    <property type="project" value="TreeGrafter"/>
</dbReference>
<evidence type="ECO:0000259" key="4">
    <source>
        <dbReference type="Pfam" id="PF06441"/>
    </source>
</evidence>
<comment type="similarity">
    <text evidence="1">Belongs to the peptidase S33 family.</text>
</comment>
<dbReference type="OrthoDB" id="7130006at2759"/>
<sequence length="415" mass="46361">MAVAVTITALIVLGTAVVIFMKVQPLLEVPPVPKLEETWWGPVQLGKSIDTSIKPFQVNVSDEVNAMNYEKHRKDKLNNYFAASSTLPSQPPLEEAKQHYGMNTDLLQNITEFWKTKYDWRERETFLNRYPHFKVNVQGLNIHYIHVKPAPEQTSKGVRVLPLLLLHGWPESVSQFNGIIPLLTTAQKGTDFVFEVIAPSLPGFGFSDAAVRPGLGAIQMAIVMKNLMEMIKSLLSKSQANFNANKTQACLFSRKADLTLPNISLPGVTIPLKTYISMLGITISNNLSWENHVTPIAKSASEKLGFLFRARSYLTSRQLLMIYKAQIRPVLEYYSHIWSAAPKHTLKLLVSVQKRAIRLVGDASLTNSLTSLEHRFAPLSGQFGDLQNISFPSLVHPKNSEALEHIAKEGVPRGL</sequence>
<dbReference type="Pfam" id="PF06441">
    <property type="entry name" value="EHN"/>
    <property type="match status" value="1"/>
</dbReference>
<dbReference type="InterPro" id="IPR029058">
    <property type="entry name" value="AB_hydrolase_fold"/>
</dbReference>
<dbReference type="EMBL" id="OU896715">
    <property type="protein sequence ID" value="CAG9824997.1"/>
    <property type="molecule type" value="Genomic_DNA"/>
</dbReference>
<dbReference type="PRINTS" id="PR00412">
    <property type="entry name" value="EPOXHYDRLASE"/>
</dbReference>
<gene>
    <name evidence="5" type="ORF">PHAECO_LOCUS12614</name>
</gene>
<organism evidence="5 6">
    <name type="scientific">Phaedon cochleariae</name>
    <name type="common">Mustard beetle</name>
    <dbReference type="NCBI Taxonomy" id="80249"/>
    <lineage>
        <taxon>Eukaryota</taxon>
        <taxon>Metazoa</taxon>
        <taxon>Ecdysozoa</taxon>
        <taxon>Arthropoda</taxon>
        <taxon>Hexapoda</taxon>
        <taxon>Insecta</taxon>
        <taxon>Pterygota</taxon>
        <taxon>Neoptera</taxon>
        <taxon>Endopterygota</taxon>
        <taxon>Coleoptera</taxon>
        <taxon>Polyphaga</taxon>
        <taxon>Cucujiformia</taxon>
        <taxon>Chrysomeloidea</taxon>
        <taxon>Chrysomelidae</taxon>
        <taxon>Chrysomelinae</taxon>
        <taxon>Chrysomelini</taxon>
        <taxon>Phaedon</taxon>
    </lineage>
</organism>
<dbReference type="InterPro" id="IPR000639">
    <property type="entry name" value="Epox_hydrolase-like"/>
</dbReference>
<evidence type="ECO:0000256" key="1">
    <source>
        <dbReference type="ARBA" id="ARBA00010088"/>
    </source>
</evidence>
<keyword evidence="6" id="KW-1185">Reference proteome</keyword>
<evidence type="ECO:0000313" key="6">
    <source>
        <dbReference type="Proteomes" id="UP001153737"/>
    </source>
</evidence>
<dbReference type="PANTHER" id="PTHR21661:SF35">
    <property type="entry name" value="EPOXIDE HYDROLASE"/>
    <property type="match status" value="1"/>
</dbReference>
<dbReference type="Proteomes" id="UP001153737">
    <property type="component" value="Chromosome 9"/>
</dbReference>
<evidence type="ECO:0000256" key="2">
    <source>
        <dbReference type="ARBA" id="ARBA00022797"/>
    </source>
</evidence>
<dbReference type="PANTHER" id="PTHR21661">
    <property type="entry name" value="EPOXIDE HYDROLASE 1-RELATED"/>
    <property type="match status" value="1"/>
</dbReference>
<evidence type="ECO:0000256" key="3">
    <source>
        <dbReference type="ARBA" id="ARBA00022801"/>
    </source>
</evidence>
<proteinExistence type="inferred from homology"/>
<protein>
    <recommendedName>
        <fullName evidence="4">Epoxide hydrolase N-terminal domain-containing protein</fullName>
    </recommendedName>
</protein>
<dbReference type="AlphaFoldDB" id="A0A9N9SP20"/>
<name>A0A9N9SP20_PHACE</name>
<dbReference type="InterPro" id="IPR010497">
    <property type="entry name" value="Epoxide_hydro_N"/>
</dbReference>